<reference evidence="2" key="1">
    <citation type="submission" date="2020-10" db="EMBL/GenBank/DDBJ databases">
        <authorList>
            <person name="Gilroy R."/>
        </authorList>
    </citation>
    <scope>NUCLEOTIDE SEQUENCE</scope>
    <source>
        <strain evidence="2">D3-1215</strain>
    </source>
</reference>
<accession>A0A9D9EHC2</accession>
<evidence type="ECO:0000313" key="3">
    <source>
        <dbReference type="Proteomes" id="UP000823637"/>
    </source>
</evidence>
<organism evidence="2 3">
    <name type="scientific">Candidatus Enterocola intestinipullorum</name>
    <dbReference type="NCBI Taxonomy" id="2840783"/>
    <lineage>
        <taxon>Bacteria</taxon>
        <taxon>Pseudomonadati</taxon>
        <taxon>Bacteroidota</taxon>
        <taxon>Bacteroidia</taxon>
        <taxon>Bacteroidales</taxon>
        <taxon>Candidatus Enterocola</taxon>
    </lineage>
</organism>
<keyword evidence="1" id="KW-1133">Transmembrane helix</keyword>
<feature type="transmembrane region" description="Helical" evidence="1">
    <location>
        <begin position="21"/>
        <end position="40"/>
    </location>
</feature>
<protein>
    <submittedName>
        <fullName evidence="2">Uncharacterized protein</fullName>
    </submittedName>
</protein>
<gene>
    <name evidence="2" type="ORF">IAC32_02445</name>
</gene>
<feature type="transmembrane region" description="Helical" evidence="1">
    <location>
        <begin position="88"/>
        <end position="115"/>
    </location>
</feature>
<feature type="transmembrane region" description="Helical" evidence="1">
    <location>
        <begin position="167"/>
        <end position="188"/>
    </location>
</feature>
<proteinExistence type="predicted"/>
<dbReference type="EMBL" id="JADIMR010000033">
    <property type="protein sequence ID" value="MBO8446591.1"/>
    <property type="molecule type" value="Genomic_DNA"/>
</dbReference>
<evidence type="ECO:0000256" key="1">
    <source>
        <dbReference type="SAM" id="Phobius"/>
    </source>
</evidence>
<name>A0A9D9EHC2_9BACT</name>
<evidence type="ECO:0000313" key="2">
    <source>
        <dbReference type="EMBL" id="MBO8446591.1"/>
    </source>
</evidence>
<keyword evidence="1" id="KW-0812">Transmembrane</keyword>
<comment type="caution">
    <text evidence="2">The sequence shown here is derived from an EMBL/GenBank/DDBJ whole genome shotgun (WGS) entry which is preliminary data.</text>
</comment>
<dbReference type="Proteomes" id="UP000823637">
    <property type="component" value="Unassembled WGS sequence"/>
</dbReference>
<dbReference type="AlphaFoldDB" id="A0A9D9EHC2"/>
<feature type="transmembrane region" description="Helical" evidence="1">
    <location>
        <begin position="135"/>
        <end position="160"/>
    </location>
</feature>
<sequence length="212" mass="23400">MKKITFDSVLKDGLAMGIKNFPSLLLVAVLYVVTIWIPYLNVGTTIAVYNIPLELSKGNIINPLFIFDSRFRRQMPEFFTLIGIKGIAQCLAYLFLWIPGVILSLAWSMAVYLMFDKKIAPTEALVKSNEITYGYKVTLFLVGLCIGLAMGIIMAVCYAINDTFGNIITIILCLLAAPVMWGCNAVAYKGLTSECETPDETVCLEEASVKEA</sequence>
<reference evidence="2" key="2">
    <citation type="journal article" date="2021" name="PeerJ">
        <title>Extensive microbial diversity within the chicken gut microbiome revealed by metagenomics and culture.</title>
        <authorList>
            <person name="Gilroy R."/>
            <person name="Ravi A."/>
            <person name="Getino M."/>
            <person name="Pursley I."/>
            <person name="Horton D.L."/>
            <person name="Alikhan N.F."/>
            <person name="Baker D."/>
            <person name="Gharbi K."/>
            <person name="Hall N."/>
            <person name="Watson M."/>
            <person name="Adriaenssens E.M."/>
            <person name="Foster-Nyarko E."/>
            <person name="Jarju S."/>
            <person name="Secka A."/>
            <person name="Antonio M."/>
            <person name="Oren A."/>
            <person name="Chaudhuri R.R."/>
            <person name="La Ragione R."/>
            <person name="Hildebrand F."/>
            <person name="Pallen M.J."/>
        </authorList>
    </citation>
    <scope>NUCLEOTIDE SEQUENCE</scope>
    <source>
        <strain evidence="2">D3-1215</strain>
    </source>
</reference>
<keyword evidence="1" id="KW-0472">Membrane</keyword>